<keyword evidence="2" id="KW-0413">Isomerase</keyword>
<dbReference type="PANTHER" id="PTHR12110:SF41">
    <property type="entry name" value="INOSOSE DEHYDRATASE"/>
    <property type="match status" value="1"/>
</dbReference>
<dbReference type="InterPro" id="IPR036237">
    <property type="entry name" value="Xyl_isomerase-like_sf"/>
</dbReference>
<feature type="domain" description="Xylose isomerase-like TIM barrel" evidence="1">
    <location>
        <begin position="25"/>
        <end position="247"/>
    </location>
</feature>
<dbReference type="InterPro" id="IPR050312">
    <property type="entry name" value="IolE/XylAMocC-like"/>
</dbReference>
<evidence type="ECO:0000313" key="2">
    <source>
        <dbReference type="EMBL" id="NMO76885.1"/>
    </source>
</evidence>
<dbReference type="EMBL" id="JABBPK010000001">
    <property type="protein sequence ID" value="NMO76885.1"/>
    <property type="molecule type" value="Genomic_DNA"/>
</dbReference>
<name>A0A7Y0K6X7_9BACI</name>
<evidence type="ECO:0000313" key="3">
    <source>
        <dbReference type="Proteomes" id="UP000588491"/>
    </source>
</evidence>
<accession>A0A7Y0K6X7</accession>
<dbReference type="InterPro" id="IPR013022">
    <property type="entry name" value="Xyl_isomerase-like_TIM-brl"/>
</dbReference>
<protein>
    <submittedName>
        <fullName evidence="2">Sugar phosphate isomerase/epimerase</fullName>
    </submittedName>
</protein>
<comment type="caution">
    <text evidence="2">The sequence shown here is derived from an EMBL/GenBank/DDBJ whole genome shotgun (WGS) entry which is preliminary data.</text>
</comment>
<dbReference type="Pfam" id="PF01261">
    <property type="entry name" value="AP_endonuc_2"/>
    <property type="match status" value="1"/>
</dbReference>
<dbReference type="SUPFAM" id="SSF51658">
    <property type="entry name" value="Xylose isomerase-like"/>
    <property type="match status" value="1"/>
</dbReference>
<sequence>MKNIPIAIQMYTLREECEQEFRGTLQKVASLGFQGVELAGYGGISVAALKELLDELNLQVAASHVPLADLESNLTQVIQDQLVLGSKFLVCPYLLPDKRTEADYESLIAFLNMAGAECQKEGISLCYHNHDFELDRLYDGRTALDTIMEETDSKLVFAELDVYWLSKREYDPAQWIDTYKNRTKLVHLKDMTTDEERFFAEVGTGSIDFQAILEKGEEADIQWWIIEQDATRRTPFESIEISLNNLRKILGEQK</sequence>
<gene>
    <name evidence="2" type="ORF">HHU08_07755</name>
</gene>
<reference evidence="2 3" key="1">
    <citation type="submission" date="2020-04" db="EMBL/GenBank/DDBJ databases">
        <title>Bacillus sp. UniB3 isolated from commercial digestive syrup.</title>
        <authorList>
            <person name="Thorat V."/>
            <person name="Kirdat K."/>
            <person name="Tiwarekar B."/>
            <person name="Yadav A."/>
        </authorList>
    </citation>
    <scope>NUCLEOTIDE SEQUENCE [LARGE SCALE GENOMIC DNA]</scope>
    <source>
        <strain evidence="2 3">UniB3</strain>
    </source>
</reference>
<dbReference type="PANTHER" id="PTHR12110">
    <property type="entry name" value="HYDROXYPYRUVATE ISOMERASE"/>
    <property type="match status" value="1"/>
</dbReference>
<dbReference type="RefSeq" id="WP_169188181.1">
    <property type="nucleotide sequence ID" value="NZ_JABBPK010000001.1"/>
</dbReference>
<dbReference type="GO" id="GO:0016853">
    <property type="term" value="F:isomerase activity"/>
    <property type="evidence" value="ECO:0007669"/>
    <property type="project" value="UniProtKB-KW"/>
</dbReference>
<proteinExistence type="predicted"/>
<dbReference type="Proteomes" id="UP000588491">
    <property type="component" value="Unassembled WGS sequence"/>
</dbReference>
<evidence type="ECO:0000259" key="1">
    <source>
        <dbReference type="Pfam" id="PF01261"/>
    </source>
</evidence>
<keyword evidence="3" id="KW-1185">Reference proteome</keyword>
<dbReference type="Gene3D" id="3.20.20.150">
    <property type="entry name" value="Divalent-metal-dependent TIM barrel enzymes"/>
    <property type="match status" value="1"/>
</dbReference>
<dbReference type="AlphaFoldDB" id="A0A7Y0K6X7"/>
<organism evidence="2 3">
    <name type="scientific">Niallia alba</name>
    <dbReference type="NCBI Taxonomy" id="2729105"/>
    <lineage>
        <taxon>Bacteria</taxon>
        <taxon>Bacillati</taxon>
        <taxon>Bacillota</taxon>
        <taxon>Bacilli</taxon>
        <taxon>Bacillales</taxon>
        <taxon>Bacillaceae</taxon>
        <taxon>Niallia</taxon>
    </lineage>
</organism>